<accession>A0A5B6VNK9</accession>
<keyword evidence="2" id="KW-1185">Reference proteome</keyword>
<name>A0A5B6VNK9_9ROSI</name>
<dbReference type="Proteomes" id="UP000325315">
    <property type="component" value="Unassembled WGS sequence"/>
</dbReference>
<dbReference type="AlphaFoldDB" id="A0A5B6VNK9"/>
<proteinExistence type="predicted"/>
<organism evidence="1 2">
    <name type="scientific">Gossypium australe</name>
    <dbReference type="NCBI Taxonomy" id="47621"/>
    <lineage>
        <taxon>Eukaryota</taxon>
        <taxon>Viridiplantae</taxon>
        <taxon>Streptophyta</taxon>
        <taxon>Embryophyta</taxon>
        <taxon>Tracheophyta</taxon>
        <taxon>Spermatophyta</taxon>
        <taxon>Magnoliopsida</taxon>
        <taxon>eudicotyledons</taxon>
        <taxon>Gunneridae</taxon>
        <taxon>Pentapetalae</taxon>
        <taxon>rosids</taxon>
        <taxon>malvids</taxon>
        <taxon>Malvales</taxon>
        <taxon>Malvaceae</taxon>
        <taxon>Malvoideae</taxon>
        <taxon>Gossypium</taxon>
    </lineage>
</organism>
<gene>
    <name evidence="1" type="ORF">EPI10_016266</name>
</gene>
<evidence type="ECO:0000313" key="2">
    <source>
        <dbReference type="Proteomes" id="UP000325315"/>
    </source>
</evidence>
<evidence type="ECO:0000313" key="1">
    <source>
        <dbReference type="EMBL" id="KAA3470568.1"/>
    </source>
</evidence>
<protein>
    <submittedName>
        <fullName evidence="1">Integrase</fullName>
    </submittedName>
</protein>
<sequence>MENAETCEIPEKTNYRTRSRETKGFGIVEIQIRTIIKTLEYDSSILVKLRAISICPQQIRELHKKDLDLLAKQKLVENGQTTEFRTGDNDSLYFRNYLCVSNDLELKQNILHEAHSSTY</sequence>
<dbReference type="EMBL" id="SMMG02000006">
    <property type="protein sequence ID" value="KAA3470568.1"/>
    <property type="molecule type" value="Genomic_DNA"/>
</dbReference>
<comment type="caution">
    <text evidence="1">The sequence shown here is derived from an EMBL/GenBank/DDBJ whole genome shotgun (WGS) entry which is preliminary data.</text>
</comment>
<reference evidence="2" key="1">
    <citation type="journal article" date="2019" name="Plant Biotechnol. J.">
        <title>Genome sequencing of the Australian wild diploid species Gossypium australe highlights disease resistance and delayed gland morphogenesis.</title>
        <authorList>
            <person name="Cai Y."/>
            <person name="Cai X."/>
            <person name="Wang Q."/>
            <person name="Wang P."/>
            <person name="Zhang Y."/>
            <person name="Cai C."/>
            <person name="Xu Y."/>
            <person name="Wang K."/>
            <person name="Zhou Z."/>
            <person name="Wang C."/>
            <person name="Geng S."/>
            <person name="Li B."/>
            <person name="Dong Q."/>
            <person name="Hou Y."/>
            <person name="Wang H."/>
            <person name="Ai P."/>
            <person name="Liu Z."/>
            <person name="Yi F."/>
            <person name="Sun M."/>
            <person name="An G."/>
            <person name="Cheng J."/>
            <person name="Zhang Y."/>
            <person name="Shi Q."/>
            <person name="Xie Y."/>
            <person name="Shi X."/>
            <person name="Chang Y."/>
            <person name="Huang F."/>
            <person name="Chen Y."/>
            <person name="Hong S."/>
            <person name="Mi L."/>
            <person name="Sun Q."/>
            <person name="Zhang L."/>
            <person name="Zhou B."/>
            <person name="Peng R."/>
            <person name="Zhang X."/>
            <person name="Liu F."/>
        </authorList>
    </citation>
    <scope>NUCLEOTIDE SEQUENCE [LARGE SCALE GENOMIC DNA]</scope>
    <source>
        <strain evidence="2">cv. PA1801</strain>
    </source>
</reference>